<dbReference type="GO" id="GO:0019509">
    <property type="term" value="P:L-methionine salvage from methylthioadenosine"/>
    <property type="evidence" value="ECO:0007669"/>
    <property type="project" value="InterPro"/>
</dbReference>
<evidence type="ECO:0000256" key="3">
    <source>
        <dbReference type="ARBA" id="ARBA00022723"/>
    </source>
</evidence>
<dbReference type="AlphaFoldDB" id="A0AAD4NHG8"/>
<dbReference type="EMBL" id="JAKKPZ010000002">
    <property type="protein sequence ID" value="KAI1725661.1"/>
    <property type="molecule type" value="Genomic_DNA"/>
</dbReference>
<evidence type="ECO:0000259" key="8">
    <source>
        <dbReference type="SMART" id="SM01007"/>
    </source>
</evidence>
<keyword evidence="6" id="KW-0456">Lyase</keyword>
<keyword evidence="2" id="KW-0028">Amino-acid biosynthesis</keyword>
<dbReference type="GO" id="GO:0046570">
    <property type="term" value="F:methylthioribulose 1-phosphate dehydratase activity"/>
    <property type="evidence" value="ECO:0007669"/>
    <property type="project" value="TreeGrafter"/>
</dbReference>
<keyword evidence="3" id="KW-0479">Metal-binding</keyword>
<dbReference type="PANTHER" id="PTHR10640">
    <property type="entry name" value="METHYLTHIORIBULOSE-1-PHOSPHATE DEHYDRATASE"/>
    <property type="match status" value="1"/>
</dbReference>
<dbReference type="InterPro" id="IPR036409">
    <property type="entry name" value="Aldolase_II/adducin_N_sf"/>
</dbReference>
<evidence type="ECO:0000256" key="5">
    <source>
        <dbReference type="ARBA" id="ARBA00023167"/>
    </source>
</evidence>
<dbReference type="PANTHER" id="PTHR10640:SF7">
    <property type="entry name" value="METHYLTHIORIBULOSE-1-PHOSPHATE DEHYDRATASE"/>
    <property type="match status" value="1"/>
</dbReference>
<evidence type="ECO:0000256" key="6">
    <source>
        <dbReference type="ARBA" id="ARBA00023239"/>
    </source>
</evidence>
<evidence type="ECO:0000256" key="4">
    <source>
        <dbReference type="ARBA" id="ARBA00022833"/>
    </source>
</evidence>
<evidence type="ECO:0000313" key="10">
    <source>
        <dbReference type="Proteomes" id="UP001201812"/>
    </source>
</evidence>
<comment type="function">
    <text evidence="7">Catalyzes the dehydration of methylthioribulose-1-phosphate (MTRu-1-P) into 2,3-diketo-5-methylthiopentyl-1-phosphate (DK-MTP-1-P). Functions in the methionine salvage pathway, which plays a key role in cancer, apoptosis, microbial proliferation and inflammation. May inhibit the CASP1-related inflammatory response (pyroptosis), the CASP9-dependent apoptotic pathway and the cytochrome c-dependent and APAF1-mediated cell death.</text>
</comment>
<dbReference type="SMART" id="SM01007">
    <property type="entry name" value="Aldolase_II"/>
    <property type="match status" value="1"/>
</dbReference>
<evidence type="ECO:0000256" key="2">
    <source>
        <dbReference type="ARBA" id="ARBA00022605"/>
    </source>
</evidence>
<gene>
    <name evidence="9" type="ORF">DdX_02334</name>
</gene>
<comment type="caution">
    <text evidence="9">The sequence shown here is derived from an EMBL/GenBank/DDBJ whole genome shotgun (WGS) entry which is preliminary data.</text>
</comment>
<dbReference type="FunFam" id="3.40.225.10:FF:000003">
    <property type="entry name" value="Methylthioribulose-1-phosphate dehydratase"/>
    <property type="match status" value="1"/>
</dbReference>
<protein>
    <submittedName>
        <fullName evidence="9">Methylthioribulose-1-phosphate dehydratase</fullName>
    </submittedName>
</protein>
<accession>A0AAD4NHG8</accession>
<dbReference type="Gene3D" id="3.40.225.10">
    <property type="entry name" value="Class II aldolase/adducin N-terminal domain"/>
    <property type="match status" value="1"/>
</dbReference>
<keyword evidence="5" id="KW-0486">Methionine biosynthesis</keyword>
<evidence type="ECO:0000256" key="7">
    <source>
        <dbReference type="ARBA" id="ARBA00060021"/>
    </source>
</evidence>
<name>A0AAD4NHG8_9BILA</name>
<dbReference type="GO" id="GO:0046872">
    <property type="term" value="F:metal ion binding"/>
    <property type="evidence" value="ECO:0007669"/>
    <property type="project" value="UniProtKB-KW"/>
</dbReference>
<feature type="domain" description="Class II aldolase/adducin N-terminal" evidence="8">
    <location>
        <begin position="9"/>
        <end position="203"/>
    </location>
</feature>
<dbReference type="Pfam" id="PF00596">
    <property type="entry name" value="Aldolase_II"/>
    <property type="match status" value="1"/>
</dbReference>
<evidence type="ECO:0000256" key="1">
    <source>
        <dbReference type="ARBA" id="ARBA00006274"/>
    </source>
</evidence>
<keyword evidence="4" id="KW-0862">Zinc</keyword>
<reference evidence="9" key="1">
    <citation type="submission" date="2022-01" db="EMBL/GenBank/DDBJ databases">
        <title>Genome Sequence Resource for Two Populations of Ditylenchus destructor, the Migratory Endoparasitic Phytonematode.</title>
        <authorList>
            <person name="Zhang H."/>
            <person name="Lin R."/>
            <person name="Xie B."/>
        </authorList>
    </citation>
    <scope>NUCLEOTIDE SEQUENCE</scope>
    <source>
        <strain evidence="9">BazhouSP</strain>
    </source>
</reference>
<evidence type="ECO:0000313" key="9">
    <source>
        <dbReference type="EMBL" id="KAI1725661.1"/>
    </source>
</evidence>
<keyword evidence="10" id="KW-1185">Reference proteome</keyword>
<dbReference type="InterPro" id="IPR001303">
    <property type="entry name" value="Aldolase_II/adducin_N"/>
</dbReference>
<proteinExistence type="inferred from homology"/>
<comment type="similarity">
    <text evidence="1">Belongs to the aldolase class II family. Adducin subfamily.</text>
</comment>
<organism evidence="9 10">
    <name type="scientific">Ditylenchus destructor</name>
    <dbReference type="NCBI Taxonomy" id="166010"/>
    <lineage>
        <taxon>Eukaryota</taxon>
        <taxon>Metazoa</taxon>
        <taxon>Ecdysozoa</taxon>
        <taxon>Nematoda</taxon>
        <taxon>Chromadorea</taxon>
        <taxon>Rhabditida</taxon>
        <taxon>Tylenchina</taxon>
        <taxon>Tylenchomorpha</taxon>
        <taxon>Sphaerularioidea</taxon>
        <taxon>Anguinidae</taxon>
        <taxon>Anguininae</taxon>
        <taxon>Ditylenchus</taxon>
    </lineage>
</organism>
<sequence length="218" mass="24441">MEEDEMSPALFVDLMKQFYKLGWMSGSGGGMACASPSNHVILYSPSSVQKERLKVSDLFILNSTDGKLVQRPLNEKVKESACTPVFNLIINMTDAGCVIHSHSKFSNLLTQIVSSSTFDISDQEMIKGVLNRETNSAYSNIDRLVVPIIENAPFKPAMKETLTEFPSTCGVLVRNHGFFCWGPTWQRTKIMTECYEYLFELACSMIQHNIPLVKSIII</sequence>
<dbReference type="InterPro" id="IPR017714">
    <property type="entry name" value="MethylthioRu-1-P_deHdtase_MtnB"/>
</dbReference>
<dbReference type="NCBIfam" id="TIGR03328">
    <property type="entry name" value="salvage_mtnB"/>
    <property type="match status" value="1"/>
</dbReference>
<dbReference type="Proteomes" id="UP001201812">
    <property type="component" value="Unassembled WGS sequence"/>
</dbReference>
<dbReference type="SUPFAM" id="SSF53639">
    <property type="entry name" value="AraD/HMP-PK domain-like"/>
    <property type="match status" value="1"/>
</dbReference>
<dbReference type="GO" id="GO:0005737">
    <property type="term" value="C:cytoplasm"/>
    <property type="evidence" value="ECO:0007669"/>
    <property type="project" value="InterPro"/>
</dbReference>